<sequence length="254" mass="27483">MQSSDTPRFRIFSVVFLASTMMLATVVGADAQQRRKAGFIAGITRTDQLPTLELRDARKRMVKKQRISYRQLQVLADRGDSLAAMLVAKQLYEKPELAKDALHYFTMAAAAGRSGAVKPLVALVRKIDPEPANRKRLDAAETVLRAHAARGDEAAFEGLMGAYRSGTPFENSPAKYAAFRASAAHRGNATAALEEAISLISTNGLTTKRSEIEAYLVVAERSDDLKTQSVAGALRRKLASAAATESPISGDMNE</sequence>
<name>A0A081D0W4_9HYPH</name>
<evidence type="ECO:0000313" key="2">
    <source>
        <dbReference type="EMBL" id="GAK72560.1"/>
    </source>
</evidence>
<evidence type="ECO:0000256" key="1">
    <source>
        <dbReference type="SAM" id="SignalP"/>
    </source>
</evidence>
<dbReference type="Proteomes" id="UP000028701">
    <property type="component" value="Unassembled WGS sequence"/>
</dbReference>
<accession>A0A081D0W4</accession>
<dbReference type="RefSeq" id="WP_045231989.1">
    <property type="nucleotide sequence ID" value="NZ_BBJU01000026.1"/>
</dbReference>
<dbReference type="AlphaFoldDB" id="A0A081D0W4"/>
<evidence type="ECO:0008006" key="4">
    <source>
        <dbReference type="Google" id="ProtNLM"/>
    </source>
</evidence>
<dbReference type="InterPro" id="IPR011990">
    <property type="entry name" value="TPR-like_helical_dom_sf"/>
</dbReference>
<dbReference type="eggNOG" id="ENOG50300B7">
    <property type="taxonomic scope" value="Bacteria"/>
</dbReference>
<organism evidence="2 3">
    <name type="scientific">Agrobacterium rubi TR3 = NBRC 13261</name>
    <dbReference type="NCBI Taxonomy" id="1368415"/>
    <lineage>
        <taxon>Bacteria</taxon>
        <taxon>Pseudomonadati</taxon>
        <taxon>Pseudomonadota</taxon>
        <taxon>Alphaproteobacteria</taxon>
        <taxon>Hyphomicrobiales</taxon>
        <taxon>Rhizobiaceae</taxon>
        <taxon>Rhizobium/Agrobacterium group</taxon>
        <taxon>Agrobacterium</taxon>
    </lineage>
</organism>
<keyword evidence="1" id="KW-0732">Signal</keyword>
<dbReference type="EMBL" id="BBJU01000026">
    <property type="protein sequence ID" value="GAK72560.1"/>
    <property type="molecule type" value="Genomic_DNA"/>
</dbReference>
<evidence type="ECO:0000313" key="3">
    <source>
        <dbReference type="Proteomes" id="UP000028701"/>
    </source>
</evidence>
<gene>
    <name evidence="2" type="ORF">RRU01S_26_00870</name>
</gene>
<dbReference type="Gene3D" id="1.25.40.10">
    <property type="entry name" value="Tetratricopeptide repeat domain"/>
    <property type="match status" value="1"/>
</dbReference>
<proteinExistence type="predicted"/>
<feature type="chain" id="PRO_5001756415" description="Sel1 repeat family protein" evidence="1">
    <location>
        <begin position="25"/>
        <end position="254"/>
    </location>
</feature>
<protein>
    <recommendedName>
        <fullName evidence="4">Sel1 repeat family protein</fullName>
    </recommendedName>
</protein>
<feature type="signal peptide" evidence="1">
    <location>
        <begin position="1"/>
        <end position="24"/>
    </location>
</feature>
<reference evidence="2 3" key="1">
    <citation type="submission" date="2014-08" db="EMBL/GenBank/DDBJ databases">
        <title>Whole genome shotgun sequence of Rhizobium rubi NBRC 13261.</title>
        <authorList>
            <person name="Katano-Makiyama Y."/>
            <person name="Hosoyama A."/>
            <person name="Hashimoto M."/>
            <person name="Hosoyama Y."/>
            <person name="Noguchi M."/>
            <person name="Tsuchikane K."/>
            <person name="Uohara A."/>
            <person name="Ohji S."/>
            <person name="Ichikawa N."/>
            <person name="Kimura A."/>
            <person name="Yamazoe A."/>
            <person name="Fujita N."/>
        </authorList>
    </citation>
    <scope>NUCLEOTIDE SEQUENCE [LARGE SCALE GENOMIC DNA]</scope>
    <source>
        <strain evidence="2 3">NBRC 13261</strain>
    </source>
</reference>
<dbReference type="OrthoDB" id="7869376at2"/>
<comment type="caution">
    <text evidence="2">The sequence shown here is derived from an EMBL/GenBank/DDBJ whole genome shotgun (WGS) entry which is preliminary data.</text>
</comment>